<protein>
    <recommendedName>
        <fullName evidence="1">Domain of unknown function domain-containing protein</fullName>
    </recommendedName>
</protein>
<accession>A0ABD5PFP2</accession>
<proteinExistence type="predicted"/>
<dbReference type="InterPro" id="IPR058415">
    <property type="entry name" value="DUF8102"/>
</dbReference>
<evidence type="ECO:0000313" key="3">
    <source>
        <dbReference type="Proteomes" id="UP001595921"/>
    </source>
</evidence>
<comment type="caution">
    <text evidence="2">The sequence shown here is derived from an EMBL/GenBank/DDBJ whole genome shotgun (WGS) entry which is preliminary data.</text>
</comment>
<evidence type="ECO:0000313" key="2">
    <source>
        <dbReference type="EMBL" id="MFC4359720.1"/>
    </source>
</evidence>
<evidence type="ECO:0000259" key="1">
    <source>
        <dbReference type="Pfam" id="PF26404"/>
    </source>
</evidence>
<dbReference type="AlphaFoldDB" id="A0ABD5PFP2"/>
<sequence>MTGKRDRGLLSPADRSYLRGESDLASVQSERNTRGRIRDRVHDGLLDFELLTGALSDRDVELLFEKRLGGDDGTVAFDALVSAVAFLYRGVDHTDLDFEAVLREGVNLAEAREDRAATVTFSKTLHALDTDQLRRKLESDESLSLTEIAYLYEADDLGRDELAKYFGDTRAPELDDGRVQSKVTDY</sequence>
<name>A0ABD5PFP2_9EURY</name>
<gene>
    <name evidence="2" type="ORF">ACFO0N_17380</name>
</gene>
<dbReference type="Proteomes" id="UP001595921">
    <property type="component" value="Unassembled WGS sequence"/>
</dbReference>
<reference evidence="2 3" key="1">
    <citation type="journal article" date="2019" name="Int. J. Syst. Evol. Microbiol.">
        <title>The Global Catalogue of Microorganisms (GCM) 10K type strain sequencing project: providing services to taxonomists for standard genome sequencing and annotation.</title>
        <authorList>
            <consortium name="The Broad Institute Genomics Platform"/>
            <consortium name="The Broad Institute Genome Sequencing Center for Infectious Disease"/>
            <person name="Wu L."/>
            <person name="Ma J."/>
        </authorList>
    </citation>
    <scope>NUCLEOTIDE SEQUENCE [LARGE SCALE GENOMIC DNA]</scope>
    <source>
        <strain evidence="2 3">CGMCC 1.12553</strain>
    </source>
</reference>
<keyword evidence="3" id="KW-1185">Reference proteome</keyword>
<feature type="domain" description="Domain of unknown function" evidence="1">
    <location>
        <begin position="9"/>
        <end position="182"/>
    </location>
</feature>
<organism evidence="2 3">
    <name type="scientific">Halobium salinum</name>
    <dbReference type="NCBI Taxonomy" id="1364940"/>
    <lineage>
        <taxon>Archaea</taxon>
        <taxon>Methanobacteriati</taxon>
        <taxon>Methanobacteriota</taxon>
        <taxon>Stenosarchaea group</taxon>
        <taxon>Halobacteria</taxon>
        <taxon>Halobacteriales</taxon>
        <taxon>Haloferacaceae</taxon>
        <taxon>Halobium</taxon>
    </lineage>
</organism>
<dbReference type="RefSeq" id="WP_267621415.1">
    <property type="nucleotide sequence ID" value="NZ_JAODIW010000006.1"/>
</dbReference>
<dbReference type="EMBL" id="JBHSDS010000008">
    <property type="protein sequence ID" value="MFC4359720.1"/>
    <property type="molecule type" value="Genomic_DNA"/>
</dbReference>
<dbReference type="Pfam" id="PF26404">
    <property type="entry name" value="DUF8102"/>
    <property type="match status" value="1"/>
</dbReference>